<sequence>MQTQEKTLGTFSTFSIGIGGMVGGGIFATTGLAIQLTQGAAPIAFIVAGIVALLTSYSYLKLTLRYPSEGGTVEFINRGLGQGIFSGAANILLCFSYVTLIAIYAHALGNYAASFIPPDQVEFWRHTFLSFALIALTLLNVFGGSAVIKSENTLNIIKMLILFLLIAVGLYVPNDWQRLSTDNYVGSMAIISGAMIVFFNYEGFELIANSAKEVKNPKRSLPIAYIGGVLTVIAVYILIAVVTIGHLSFLEIASVSNHALTAVANYLMGPTGHVLIVIAAVVACGSAINATLYSAGRLTATIANTGELPTELERKIKGQPLEGMLIFSALALIIANFVPLGAIATMGSAGFLTIFMIVNYSNAKLAKDTQSKAWISVLGALCCGASLVLLGMEVDENPATENQLWIVVGTIVLSFLLEGIYRWNTKRKVAANLR</sequence>
<feature type="transmembrane region" description="Helical" evidence="6">
    <location>
        <begin position="155"/>
        <end position="172"/>
    </location>
</feature>
<name>A0ABY3N0N4_9GAMM</name>
<feature type="transmembrane region" description="Helical" evidence="6">
    <location>
        <begin position="40"/>
        <end position="60"/>
    </location>
</feature>
<evidence type="ECO:0000256" key="2">
    <source>
        <dbReference type="ARBA" id="ARBA00022475"/>
    </source>
</evidence>
<feature type="transmembrane region" description="Helical" evidence="6">
    <location>
        <begin position="404"/>
        <end position="424"/>
    </location>
</feature>
<feature type="transmembrane region" description="Helical" evidence="6">
    <location>
        <begin position="80"/>
        <end position="107"/>
    </location>
</feature>
<comment type="caution">
    <text evidence="7">The sequence shown here is derived from an EMBL/GenBank/DDBJ whole genome shotgun (WGS) entry which is preliminary data.</text>
</comment>
<dbReference type="EMBL" id="PJAI02000001">
    <property type="protein sequence ID" value="TYK67050.1"/>
    <property type="molecule type" value="Genomic_DNA"/>
</dbReference>
<feature type="transmembrane region" description="Helical" evidence="6">
    <location>
        <begin position="267"/>
        <end position="288"/>
    </location>
</feature>
<evidence type="ECO:0000313" key="7">
    <source>
        <dbReference type="EMBL" id="TYK67050.1"/>
    </source>
</evidence>
<feature type="transmembrane region" description="Helical" evidence="6">
    <location>
        <begin position="222"/>
        <end position="247"/>
    </location>
</feature>
<feature type="transmembrane region" description="Helical" evidence="6">
    <location>
        <begin position="12"/>
        <end position="34"/>
    </location>
</feature>
<keyword evidence="8" id="KW-1185">Reference proteome</keyword>
<evidence type="ECO:0000256" key="3">
    <source>
        <dbReference type="ARBA" id="ARBA00022692"/>
    </source>
</evidence>
<keyword evidence="3 6" id="KW-0812">Transmembrane</keyword>
<dbReference type="InterPro" id="IPR050367">
    <property type="entry name" value="APC_superfamily"/>
</dbReference>
<comment type="subcellular location">
    <subcellularLocation>
        <location evidence="1">Cell membrane</location>
        <topology evidence="1">Multi-pass membrane protein</topology>
    </subcellularLocation>
</comment>
<keyword evidence="2" id="KW-1003">Cell membrane</keyword>
<keyword evidence="5 6" id="KW-0472">Membrane</keyword>
<gene>
    <name evidence="7" type="ORF">CWS31_000465</name>
</gene>
<accession>A0ABY3N0N4</accession>
<dbReference type="PANTHER" id="PTHR42770:SF11">
    <property type="entry name" value="INNER MEMBRANE TRANSPORT PROTEIN YBAT"/>
    <property type="match status" value="1"/>
</dbReference>
<dbReference type="Gene3D" id="1.20.1740.10">
    <property type="entry name" value="Amino acid/polyamine transporter I"/>
    <property type="match status" value="1"/>
</dbReference>
<evidence type="ECO:0000256" key="5">
    <source>
        <dbReference type="ARBA" id="ARBA00023136"/>
    </source>
</evidence>
<dbReference type="Proteomes" id="UP000815846">
    <property type="component" value="Unassembled WGS sequence"/>
</dbReference>
<proteinExistence type="predicted"/>
<reference evidence="7 8" key="1">
    <citation type="submission" date="2019-08" db="EMBL/GenBank/DDBJ databases">
        <title>Microbe sample from Colwellia echini.</title>
        <authorList>
            <person name="Christiansen L."/>
            <person name="Pathiraja D."/>
            <person name="Schultz-Johansen M."/>
            <person name="Choi I.-G."/>
            <person name="Stougaard P."/>
        </authorList>
    </citation>
    <scope>NUCLEOTIDE SEQUENCE [LARGE SCALE GENOMIC DNA]</scope>
    <source>
        <strain evidence="7 8">A3</strain>
    </source>
</reference>
<evidence type="ECO:0000256" key="6">
    <source>
        <dbReference type="SAM" id="Phobius"/>
    </source>
</evidence>
<feature type="transmembrane region" description="Helical" evidence="6">
    <location>
        <begin position="373"/>
        <end position="392"/>
    </location>
</feature>
<protein>
    <submittedName>
        <fullName evidence="7">Amino acid permease</fullName>
    </submittedName>
</protein>
<organism evidence="7 8">
    <name type="scientific">Colwellia echini</name>
    <dbReference type="NCBI Taxonomy" id="1982103"/>
    <lineage>
        <taxon>Bacteria</taxon>
        <taxon>Pseudomonadati</taxon>
        <taxon>Pseudomonadota</taxon>
        <taxon>Gammaproteobacteria</taxon>
        <taxon>Alteromonadales</taxon>
        <taxon>Colwelliaceae</taxon>
        <taxon>Colwellia</taxon>
    </lineage>
</organism>
<dbReference type="PIRSF" id="PIRSF006060">
    <property type="entry name" value="AA_transporter"/>
    <property type="match status" value="1"/>
</dbReference>
<dbReference type="Pfam" id="PF13520">
    <property type="entry name" value="AA_permease_2"/>
    <property type="match status" value="1"/>
</dbReference>
<dbReference type="RefSeq" id="WP_101343200.1">
    <property type="nucleotide sequence ID" value="NZ_PJAI02000001.1"/>
</dbReference>
<feature type="transmembrane region" description="Helical" evidence="6">
    <location>
        <begin position="184"/>
        <end position="201"/>
    </location>
</feature>
<dbReference type="PANTHER" id="PTHR42770">
    <property type="entry name" value="AMINO ACID TRANSPORTER-RELATED"/>
    <property type="match status" value="1"/>
</dbReference>
<feature type="transmembrane region" description="Helical" evidence="6">
    <location>
        <begin position="127"/>
        <end position="148"/>
    </location>
</feature>
<evidence type="ECO:0000313" key="8">
    <source>
        <dbReference type="Proteomes" id="UP000815846"/>
    </source>
</evidence>
<dbReference type="InterPro" id="IPR002293">
    <property type="entry name" value="AA/rel_permease1"/>
</dbReference>
<evidence type="ECO:0000256" key="4">
    <source>
        <dbReference type="ARBA" id="ARBA00022989"/>
    </source>
</evidence>
<evidence type="ECO:0000256" key="1">
    <source>
        <dbReference type="ARBA" id="ARBA00004651"/>
    </source>
</evidence>
<keyword evidence="4 6" id="KW-1133">Transmembrane helix</keyword>
<feature type="transmembrane region" description="Helical" evidence="6">
    <location>
        <begin position="321"/>
        <end position="338"/>
    </location>
</feature>